<dbReference type="SMART" id="SM00091">
    <property type="entry name" value="PAS"/>
    <property type="match status" value="1"/>
</dbReference>
<evidence type="ECO:0000256" key="5">
    <source>
        <dbReference type="ARBA" id="ARBA00022553"/>
    </source>
</evidence>
<keyword evidence="10 14" id="KW-1133">Transmembrane helix</keyword>
<evidence type="ECO:0000256" key="3">
    <source>
        <dbReference type="ARBA" id="ARBA00006434"/>
    </source>
</evidence>
<dbReference type="CDD" id="cd00082">
    <property type="entry name" value="HisKA"/>
    <property type="match status" value="1"/>
</dbReference>
<keyword evidence="9" id="KW-0769">Symport</keyword>
<dbReference type="Gene3D" id="3.40.50.2300">
    <property type="match status" value="1"/>
</dbReference>
<dbReference type="InterPro" id="IPR003661">
    <property type="entry name" value="HisK_dim/P_dom"/>
</dbReference>
<feature type="transmembrane region" description="Helical" evidence="14">
    <location>
        <begin position="425"/>
        <end position="447"/>
    </location>
</feature>
<dbReference type="InterPro" id="IPR005467">
    <property type="entry name" value="His_kinase_dom"/>
</dbReference>
<sequence>MSGTALLLVSLLYLGILFAVAALGDRGYFQLSGRQRAWVYAFTLAVYCSSWTFYGAVGSAAREFWRFLPIYLGPMLLLLLAPEILRRLIEIGRERGITSIADFLAARFGRSGPLAALVTLIALIAALPYLALQLRAVAMSIDVLSQAQQRPDWWADSALPVALILAVFAIGFGTREVDAREHHRGLMLAVALESLVKLLAFVAIGLWALWSLLGMPAQAFTASIPLELPDGFFAHTLLAFCALFCLPRQFQVTVVECADSRDFETARWGFLAYLALITVLVVPITLLGSQMLGAEVRPDQWILALPLEAGQPLLALLVYLGGFSAATGMVIVASVALATMVSNHLVVPGLIRFGVLEYGRDLAPIVLWVRRLSIVLLAGGAFLFHRMSGADNGLASIGLLAFAAVAQFAPAILAGLFWRRVSAVGAAAGLIGGFAVWAYTLLLPALAPELWLAHGPFGVDGLRPRSLLGLSGWEPISHGTFVSLAVNISLLILVSLRWRPGIQERLQASNFLGPVLRPARSSTDDLGRKVTLADLRAITARILGERTAQRVLDDYASQHGHLDDAQLADRPLLQFVERQLAGAIGAPSARRVLTTALRGSGLELEEVVALLDETSQALRFNRELLEATLDNISQGISVVDAEMRLVAWNRRYLELFEYPEGMVYVGRPVADLIRWNAERGEIGPGDVEAQVQRRLNHMIKGHPHVFERVQADGRVIEMRGQPMPGGGFATTFTDITDYKRSEQALIEAKAGLERRVEERTAELSDALQAQRLAKGEAERANHSKSRFLAAASHDLVQPLNAARLFVSALKSQPIEPQDARVLVERIHSSLHNAEELLDGLLEVSRLDSGALRAEMSAFQARAFCESLHTPFAAVAEQRELSLRWHAAPIALYSDRVLLRRIVQNLVSNALRYTRHGGVLLAVRKRPSHALIQVWDTGPGIPSEQVERVFEEFQRLDPPSPWGEQGLGLGLSICQRMAHLLDLPLRLKSRPGRGSLFELEVPLAPADAQIRSEPRVPSSGLSRHIHVLCVDDDAANLDGLAALLQRWGATVDTALDLEQALLCLDRRAADLLLVDYRLGSELDGFAVIEILARRQQPAPAYALVTAENRAELQQRARAAGIPVLNKPVRPAALRALVEAALARGAAP</sequence>
<feature type="transmembrane region" description="Helical" evidence="14">
    <location>
        <begin position="313"/>
        <end position="341"/>
    </location>
</feature>
<keyword evidence="6" id="KW-0808">Transferase</keyword>
<organism evidence="17 18">
    <name type="scientific">Pseudomarimonas arenosa</name>
    <dbReference type="NCBI Taxonomy" id="2774145"/>
    <lineage>
        <taxon>Bacteria</taxon>
        <taxon>Pseudomonadati</taxon>
        <taxon>Pseudomonadota</taxon>
        <taxon>Gammaproteobacteria</taxon>
        <taxon>Lysobacterales</taxon>
        <taxon>Lysobacteraceae</taxon>
        <taxon>Pseudomarimonas</taxon>
    </lineage>
</organism>
<dbReference type="FunFam" id="3.30.565.10:FF:000049">
    <property type="entry name" value="Two-component sensor histidine kinase"/>
    <property type="match status" value="1"/>
</dbReference>
<feature type="transmembrane region" description="Helical" evidence="14">
    <location>
        <begin position="362"/>
        <end position="384"/>
    </location>
</feature>
<dbReference type="GO" id="GO:0015293">
    <property type="term" value="F:symporter activity"/>
    <property type="evidence" value="ECO:0007669"/>
    <property type="project" value="UniProtKB-KW"/>
</dbReference>
<dbReference type="InterPro" id="IPR036097">
    <property type="entry name" value="HisK_dim/P_sf"/>
</dbReference>
<dbReference type="AlphaFoldDB" id="A0AAW3ZMZ7"/>
<name>A0AAW3ZMZ7_9GAMM</name>
<dbReference type="Gene3D" id="3.30.565.10">
    <property type="entry name" value="Histidine kinase-like ATPase, C-terminal domain"/>
    <property type="match status" value="1"/>
</dbReference>
<evidence type="ECO:0000256" key="4">
    <source>
        <dbReference type="ARBA" id="ARBA00012438"/>
    </source>
</evidence>
<dbReference type="InterPro" id="IPR011006">
    <property type="entry name" value="CheY-like_superfamily"/>
</dbReference>
<dbReference type="Gene3D" id="3.30.450.20">
    <property type="entry name" value="PAS domain"/>
    <property type="match status" value="1"/>
</dbReference>
<dbReference type="CDD" id="cd00130">
    <property type="entry name" value="PAS"/>
    <property type="match status" value="1"/>
</dbReference>
<dbReference type="GO" id="GO:0000155">
    <property type="term" value="F:phosphorelay sensor kinase activity"/>
    <property type="evidence" value="ECO:0007669"/>
    <property type="project" value="InterPro"/>
</dbReference>
<evidence type="ECO:0000256" key="1">
    <source>
        <dbReference type="ARBA" id="ARBA00000085"/>
    </source>
</evidence>
<dbReference type="InterPro" id="IPR038377">
    <property type="entry name" value="Na/Glc_symporter_sf"/>
</dbReference>
<evidence type="ECO:0000256" key="14">
    <source>
        <dbReference type="SAM" id="Phobius"/>
    </source>
</evidence>
<evidence type="ECO:0000256" key="7">
    <source>
        <dbReference type="ARBA" id="ARBA00022692"/>
    </source>
</evidence>
<dbReference type="Proteomes" id="UP000613768">
    <property type="component" value="Unassembled WGS sequence"/>
</dbReference>
<gene>
    <name evidence="17" type="ORF">IFO71_14305</name>
</gene>
<dbReference type="NCBIfam" id="TIGR00229">
    <property type="entry name" value="sensory_box"/>
    <property type="match status" value="1"/>
</dbReference>
<dbReference type="PROSITE" id="PS50283">
    <property type="entry name" value="NA_SOLUT_SYMP_3"/>
    <property type="match status" value="1"/>
</dbReference>
<evidence type="ECO:0000259" key="16">
    <source>
        <dbReference type="PROSITE" id="PS50110"/>
    </source>
</evidence>
<dbReference type="CDD" id="cd00156">
    <property type="entry name" value="REC"/>
    <property type="match status" value="1"/>
</dbReference>
<feature type="transmembrane region" description="Helical" evidence="14">
    <location>
        <begin position="6"/>
        <end position="25"/>
    </location>
</feature>
<evidence type="ECO:0000256" key="10">
    <source>
        <dbReference type="ARBA" id="ARBA00022989"/>
    </source>
</evidence>
<evidence type="ECO:0000256" key="8">
    <source>
        <dbReference type="ARBA" id="ARBA00022777"/>
    </source>
</evidence>
<dbReference type="InterPro" id="IPR035965">
    <property type="entry name" value="PAS-like_dom_sf"/>
</dbReference>
<dbReference type="SUPFAM" id="SSF55874">
    <property type="entry name" value="ATPase domain of HSP90 chaperone/DNA topoisomerase II/histidine kinase"/>
    <property type="match status" value="1"/>
</dbReference>
<dbReference type="InterPro" id="IPR001734">
    <property type="entry name" value="Na/solute_symporter"/>
</dbReference>
<dbReference type="InterPro" id="IPR003594">
    <property type="entry name" value="HATPase_dom"/>
</dbReference>
<keyword evidence="12" id="KW-0406">Ion transport</keyword>
<dbReference type="EMBL" id="JACYTR010000034">
    <property type="protein sequence ID" value="MBD8526909.1"/>
    <property type="molecule type" value="Genomic_DNA"/>
</dbReference>
<reference evidence="17 18" key="1">
    <citation type="submission" date="2020-09" db="EMBL/GenBank/DDBJ databases">
        <title>Pseudoxanthomonas sp. CAU 1598 isolated from sand of Yaerae Beach.</title>
        <authorList>
            <person name="Kim W."/>
        </authorList>
    </citation>
    <scope>NUCLEOTIDE SEQUENCE [LARGE SCALE GENOMIC DNA]</scope>
    <source>
        <strain evidence="17 18">CAU 1598</strain>
    </source>
</reference>
<evidence type="ECO:0000256" key="6">
    <source>
        <dbReference type="ARBA" id="ARBA00022679"/>
    </source>
</evidence>
<feature type="transmembrane region" description="Helical" evidence="14">
    <location>
        <begin position="270"/>
        <end position="293"/>
    </location>
</feature>
<dbReference type="Pfam" id="PF00512">
    <property type="entry name" value="HisKA"/>
    <property type="match status" value="1"/>
</dbReference>
<feature type="transmembrane region" description="Helical" evidence="14">
    <location>
        <begin position="186"/>
        <end position="212"/>
    </location>
</feature>
<feature type="transmembrane region" description="Helical" evidence="14">
    <location>
        <begin position="114"/>
        <end position="133"/>
    </location>
</feature>
<proteinExistence type="inferred from homology"/>
<comment type="similarity">
    <text evidence="3">Belongs to the sodium:solute symporter (SSF) (TC 2.A.21) family.</text>
</comment>
<dbReference type="SUPFAM" id="SSF47384">
    <property type="entry name" value="Homodimeric domain of signal transducing histidine kinase"/>
    <property type="match status" value="1"/>
</dbReference>
<dbReference type="InterPro" id="IPR004358">
    <property type="entry name" value="Sig_transdc_His_kin-like_C"/>
</dbReference>
<dbReference type="SMART" id="SM00387">
    <property type="entry name" value="HATPase_c"/>
    <property type="match status" value="1"/>
</dbReference>
<accession>A0AAW3ZMZ7</accession>
<comment type="subcellular location">
    <subcellularLocation>
        <location evidence="2">Membrane</location>
        <topology evidence="2">Multi-pass membrane protein</topology>
    </subcellularLocation>
</comment>
<dbReference type="PANTHER" id="PTHR43047">
    <property type="entry name" value="TWO-COMPONENT HISTIDINE PROTEIN KINASE"/>
    <property type="match status" value="1"/>
</dbReference>
<dbReference type="Gene3D" id="1.20.1730.10">
    <property type="entry name" value="Sodium/glucose cotransporter"/>
    <property type="match status" value="1"/>
</dbReference>
<evidence type="ECO:0000256" key="12">
    <source>
        <dbReference type="ARBA" id="ARBA00023201"/>
    </source>
</evidence>
<dbReference type="GO" id="GO:0009927">
    <property type="term" value="F:histidine phosphotransfer kinase activity"/>
    <property type="evidence" value="ECO:0007669"/>
    <property type="project" value="TreeGrafter"/>
</dbReference>
<dbReference type="InterPro" id="IPR000014">
    <property type="entry name" value="PAS"/>
</dbReference>
<dbReference type="InterPro" id="IPR018212">
    <property type="entry name" value="Na/solute_symporter_CS"/>
</dbReference>
<feature type="domain" description="Response regulatory" evidence="16">
    <location>
        <begin position="1025"/>
        <end position="1140"/>
    </location>
</feature>
<feature type="transmembrane region" description="Helical" evidence="14">
    <location>
        <begin position="232"/>
        <end position="250"/>
    </location>
</feature>
<keyword evidence="12" id="KW-0739">Sodium transport</keyword>
<dbReference type="SUPFAM" id="SSF52172">
    <property type="entry name" value="CheY-like"/>
    <property type="match status" value="1"/>
</dbReference>
<dbReference type="CDD" id="cd10322">
    <property type="entry name" value="SLC5sbd"/>
    <property type="match status" value="1"/>
</dbReference>
<evidence type="ECO:0000256" key="2">
    <source>
        <dbReference type="ARBA" id="ARBA00004141"/>
    </source>
</evidence>
<dbReference type="Pfam" id="PF02518">
    <property type="entry name" value="HATPase_c"/>
    <property type="match status" value="1"/>
</dbReference>
<dbReference type="PROSITE" id="PS00457">
    <property type="entry name" value="NA_SOLUT_SYMP_2"/>
    <property type="match status" value="1"/>
</dbReference>
<dbReference type="SMART" id="SM00448">
    <property type="entry name" value="REC"/>
    <property type="match status" value="1"/>
</dbReference>
<dbReference type="EC" id="2.7.13.3" evidence="4"/>
<keyword evidence="7 14" id="KW-0812">Transmembrane</keyword>
<protein>
    <recommendedName>
        <fullName evidence="4">histidine kinase</fullName>
        <ecNumber evidence="4">2.7.13.3</ecNumber>
    </recommendedName>
</protein>
<evidence type="ECO:0000256" key="9">
    <source>
        <dbReference type="ARBA" id="ARBA00022847"/>
    </source>
</evidence>
<dbReference type="RefSeq" id="WP_192030331.1">
    <property type="nucleotide sequence ID" value="NZ_JACYTR010000034.1"/>
</dbReference>
<dbReference type="SUPFAM" id="SSF55785">
    <property type="entry name" value="PYP-like sensor domain (PAS domain)"/>
    <property type="match status" value="1"/>
</dbReference>
<comment type="catalytic activity">
    <reaction evidence="1">
        <text>ATP + protein L-histidine = ADP + protein N-phospho-L-histidine.</text>
        <dbReference type="EC" id="2.7.13.3"/>
    </reaction>
</comment>
<dbReference type="Pfam" id="PF00072">
    <property type="entry name" value="Response_reg"/>
    <property type="match status" value="1"/>
</dbReference>
<keyword evidence="12" id="KW-0915">Sodium</keyword>
<comment type="caution">
    <text evidence="17">The sequence shown here is derived from an EMBL/GenBank/DDBJ whole genome shotgun (WGS) entry which is preliminary data.</text>
</comment>
<keyword evidence="9" id="KW-0813">Transport</keyword>
<feature type="transmembrane region" description="Helical" evidence="14">
    <location>
        <begin position="153"/>
        <end position="174"/>
    </location>
</feature>
<dbReference type="PROSITE" id="PS50109">
    <property type="entry name" value="HIS_KIN"/>
    <property type="match status" value="1"/>
</dbReference>
<evidence type="ECO:0000256" key="13">
    <source>
        <dbReference type="PROSITE-ProRule" id="PRU00169"/>
    </source>
</evidence>
<evidence type="ECO:0000256" key="11">
    <source>
        <dbReference type="ARBA" id="ARBA00023136"/>
    </source>
</evidence>
<feature type="domain" description="Histidine kinase" evidence="15">
    <location>
        <begin position="790"/>
        <end position="1004"/>
    </location>
</feature>
<dbReference type="Gene3D" id="1.10.287.130">
    <property type="match status" value="1"/>
</dbReference>
<keyword evidence="5 13" id="KW-0597">Phosphoprotein</keyword>
<dbReference type="PROSITE" id="PS50110">
    <property type="entry name" value="RESPONSE_REGULATORY"/>
    <property type="match status" value="1"/>
</dbReference>
<feature type="transmembrane region" description="Helical" evidence="14">
    <location>
        <begin position="37"/>
        <end position="58"/>
    </location>
</feature>
<dbReference type="Pfam" id="PF12860">
    <property type="entry name" value="PAS_7"/>
    <property type="match status" value="1"/>
</dbReference>
<evidence type="ECO:0000313" key="17">
    <source>
        <dbReference type="EMBL" id="MBD8526909.1"/>
    </source>
</evidence>
<dbReference type="InterPro" id="IPR001789">
    <property type="entry name" value="Sig_transdc_resp-reg_receiver"/>
</dbReference>
<feature type="modified residue" description="4-aspartylphosphate" evidence="13">
    <location>
        <position position="1074"/>
    </location>
</feature>
<evidence type="ECO:0000259" key="15">
    <source>
        <dbReference type="PROSITE" id="PS50109"/>
    </source>
</evidence>
<dbReference type="InterPro" id="IPR036890">
    <property type="entry name" value="HATPase_C_sf"/>
</dbReference>
<feature type="transmembrane region" description="Helical" evidence="14">
    <location>
        <begin position="64"/>
        <end position="85"/>
    </location>
</feature>
<keyword evidence="8" id="KW-0418">Kinase</keyword>
<dbReference type="PRINTS" id="PR00344">
    <property type="entry name" value="BCTRLSENSOR"/>
</dbReference>
<dbReference type="GO" id="GO:0006814">
    <property type="term" value="P:sodium ion transport"/>
    <property type="evidence" value="ECO:0007669"/>
    <property type="project" value="UniProtKB-KW"/>
</dbReference>
<dbReference type="GO" id="GO:0005886">
    <property type="term" value="C:plasma membrane"/>
    <property type="evidence" value="ECO:0007669"/>
    <property type="project" value="TreeGrafter"/>
</dbReference>
<dbReference type="SMART" id="SM00388">
    <property type="entry name" value="HisKA"/>
    <property type="match status" value="1"/>
</dbReference>
<feature type="transmembrane region" description="Helical" evidence="14">
    <location>
        <begin position="396"/>
        <end position="418"/>
    </location>
</feature>
<dbReference type="PANTHER" id="PTHR43047:SF9">
    <property type="entry name" value="HISTIDINE KINASE"/>
    <property type="match status" value="1"/>
</dbReference>
<keyword evidence="11 14" id="KW-0472">Membrane</keyword>
<evidence type="ECO:0000313" key="18">
    <source>
        <dbReference type="Proteomes" id="UP000613768"/>
    </source>
</evidence>
<keyword evidence="18" id="KW-1185">Reference proteome</keyword>